<evidence type="ECO:0000256" key="1">
    <source>
        <dbReference type="ARBA" id="ARBA00022500"/>
    </source>
</evidence>
<dbReference type="InterPro" id="IPR003660">
    <property type="entry name" value="HAMP_dom"/>
</dbReference>
<dbReference type="PANTHER" id="PTHR43531">
    <property type="entry name" value="PROTEIN ICFG"/>
    <property type="match status" value="1"/>
</dbReference>
<reference evidence="7 8" key="2">
    <citation type="submission" date="2019-02" db="EMBL/GenBank/DDBJ databases">
        <title>'Lichenibacterium ramalinii' gen. nov. sp. nov., 'Lichenibacterium minor' gen. nov. sp. nov.</title>
        <authorList>
            <person name="Pankratov T."/>
        </authorList>
    </citation>
    <scope>NUCLEOTIDE SEQUENCE [LARGE SCALE GENOMIC DNA]</scope>
    <source>
        <strain evidence="7 8">RmlP001</strain>
    </source>
</reference>
<feature type="compositionally biased region" description="Polar residues" evidence="4">
    <location>
        <begin position="432"/>
        <end position="441"/>
    </location>
</feature>
<keyword evidence="8" id="KW-1185">Reference proteome</keyword>
<dbReference type="PROSITE" id="PS50111">
    <property type="entry name" value="CHEMOTAXIS_TRANSDUC_2"/>
    <property type="match status" value="1"/>
</dbReference>
<keyword evidence="1" id="KW-0145">Chemotaxis</keyword>
<gene>
    <name evidence="7" type="ORF">D3272_20225</name>
</gene>
<name>A0A4Q2R7V4_9HYPH</name>
<dbReference type="PANTHER" id="PTHR43531:SF11">
    <property type="entry name" value="METHYL-ACCEPTING CHEMOTAXIS PROTEIN 3"/>
    <property type="match status" value="1"/>
</dbReference>
<dbReference type="AlphaFoldDB" id="A0A4Q2R7V4"/>
<evidence type="ECO:0000256" key="3">
    <source>
        <dbReference type="PROSITE-ProRule" id="PRU00284"/>
    </source>
</evidence>
<dbReference type="InterPro" id="IPR004089">
    <property type="entry name" value="MCPsignal_dom"/>
</dbReference>
<dbReference type="Gene3D" id="1.10.287.950">
    <property type="entry name" value="Methyl-accepting chemotaxis protein"/>
    <property type="match status" value="1"/>
</dbReference>
<dbReference type="SUPFAM" id="SSF158472">
    <property type="entry name" value="HAMP domain-like"/>
    <property type="match status" value="1"/>
</dbReference>
<feature type="domain" description="Methyl-accepting transducer" evidence="5">
    <location>
        <begin position="351"/>
        <end position="438"/>
    </location>
</feature>
<organism evidence="7 8">
    <name type="scientific">Lichenibacterium ramalinae</name>
    <dbReference type="NCBI Taxonomy" id="2316527"/>
    <lineage>
        <taxon>Bacteria</taxon>
        <taxon>Pseudomonadati</taxon>
        <taxon>Pseudomonadota</taxon>
        <taxon>Alphaproteobacteria</taxon>
        <taxon>Hyphomicrobiales</taxon>
        <taxon>Lichenihabitantaceae</taxon>
        <taxon>Lichenibacterium</taxon>
    </lineage>
</organism>
<reference evidence="7 8" key="1">
    <citation type="submission" date="2018-09" db="EMBL/GenBank/DDBJ databases">
        <authorList>
            <person name="Grouzdev D.S."/>
            <person name="Krutkina M.S."/>
        </authorList>
    </citation>
    <scope>NUCLEOTIDE SEQUENCE [LARGE SCALE GENOMIC DNA]</scope>
    <source>
        <strain evidence="7 8">RmlP001</strain>
    </source>
</reference>
<feature type="region of interest" description="Disordered" evidence="4">
    <location>
        <begin position="397"/>
        <end position="464"/>
    </location>
</feature>
<evidence type="ECO:0000259" key="5">
    <source>
        <dbReference type="PROSITE" id="PS50111"/>
    </source>
</evidence>
<dbReference type="Gene3D" id="6.10.340.10">
    <property type="match status" value="1"/>
</dbReference>
<evidence type="ECO:0000313" key="8">
    <source>
        <dbReference type="Proteomes" id="UP000289411"/>
    </source>
</evidence>
<feature type="non-terminal residue" evidence="7">
    <location>
        <position position="464"/>
    </location>
</feature>
<dbReference type="EMBL" id="QYBC01000018">
    <property type="protein sequence ID" value="RYB02721.1"/>
    <property type="molecule type" value="Genomic_DNA"/>
</dbReference>
<feature type="domain" description="HAMP" evidence="6">
    <location>
        <begin position="213"/>
        <end position="266"/>
    </location>
</feature>
<feature type="compositionally biased region" description="Polar residues" evidence="4">
    <location>
        <begin position="354"/>
        <end position="367"/>
    </location>
</feature>
<feature type="domain" description="HAMP" evidence="6">
    <location>
        <begin position="294"/>
        <end position="346"/>
    </location>
</feature>
<dbReference type="GO" id="GO:0007165">
    <property type="term" value="P:signal transduction"/>
    <property type="evidence" value="ECO:0007669"/>
    <property type="project" value="UniProtKB-KW"/>
</dbReference>
<feature type="region of interest" description="Disordered" evidence="4">
    <location>
        <begin position="352"/>
        <end position="373"/>
    </location>
</feature>
<dbReference type="InterPro" id="IPR051310">
    <property type="entry name" value="MCP_chemotaxis"/>
</dbReference>
<proteinExistence type="inferred from homology"/>
<evidence type="ECO:0000256" key="4">
    <source>
        <dbReference type="SAM" id="MobiDB-lite"/>
    </source>
</evidence>
<comment type="similarity">
    <text evidence="2">Belongs to the methyl-accepting chemotaxis (MCP) protein family.</text>
</comment>
<dbReference type="GO" id="GO:0004888">
    <property type="term" value="F:transmembrane signaling receptor activity"/>
    <property type="evidence" value="ECO:0007669"/>
    <property type="project" value="TreeGrafter"/>
</dbReference>
<dbReference type="SMART" id="SM00304">
    <property type="entry name" value="HAMP"/>
    <property type="match status" value="2"/>
</dbReference>
<sequence length="464" mass="48319">MMNALRNLTILRKIAAVFAVLVGLVALSGVLSYHLSGELQAAADRQTEAGRLVIAAKDALASAVDLSSHLRGLVMTRIPGNATDIAKDQERFDARIADARRATDLSADLAGQIDALAAAEAAWRRQVVDVVMPLTASVDTMDQASALMTTEINRKMVGDIRAAAAQVQATAKALADAAAARHADALAVMRGSSLTTTLVVALAAAALSWLLTRLIGTPVVSLTASMRRLAGGDVEAPVSEAGRRDEIGAMAASLAVFKAAAVEKLRLEADAMAAGRLTDAERARTAALLAEAAAQQTQVVEAVAAGLSRLSAGDLAQRIDAPFPADYERLRSDFNDAVARLQDTMRTVAASASAIRSGTGEISTASDDLSRRTEQQAASLEETAAALDEITATVRKTAQGSKHARSLVGTARGNAEQSGRVVRQAVEAMSGIQASSRQSNYPRGRVRSASSEGVRRGATRTCVS</sequence>
<keyword evidence="3" id="KW-0807">Transducer</keyword>
<dbReference type="Pfam" id="PF00672">
    <property type="entry name" value="HAMP"/>
    <property type="match status" value="1"/>
</dbReference>
<dbReference type="CDD" id="cd06225">
    <property type="entry name" value="HAMP"/>
    <property type="match status" value="1"/>
</dbReference>
<accession>A0A4Q2R7V4</accession>
<dbReference type="GO" id="GO:0005886">
    <property type="term" value="C:plasma membrane"/>
    <property type="evidence" value="ECO:0007669"/>
    <property type="project" value="TreeGrafter"/>
</dbReference>
<dbReference type="RefSeq" id="WP_165361438.1">
    <property type="nucleotide sequence ID" value="NZ_QYBC01000018.1"/>
</dbReference>
<dbReference type="Proteomes" id="UP000289411">
    <property type="component" value="Unassembled WGS sequence"/>
</dbReference>
<protein>
    <submittedName>
        <fullName evidence="7">Methyl-accepting chemotaxis protein</fullName>
    </submittedName>
</protein>
<dbReference type="GO" id="GO:0006935">
    <property type="term" value="P:chemotaxis"/>
    <property type="evidence" value="ECO:0007669"/>
    <property type="project" value="UniProtKB-KW"/>
</dbReference>
<dbReference type="SUPFAM" id="SSF58104">
    <property type="entry name" value="Methyl-accepting chemotaxis protein (MCP) signaling domain"/>
    <property type="match status" value="1"/>
</dbReference>
<dbReference type="PROSITE" id="PS50885">
    <property type="entry name" value="HAMP"/>
    <property type="match status" value="2"/>
</dbReference>
<comment type="caution">
    <text evidence="7">The sequence shown here is derived from an EMBL/GenBank/DDBJ whole genome shotgun (WGS) entry which is preliminary data.</text>
</comment>
<evidence type="ECO:0000313" key="7">
    <source>
        <dbReference type="EMBL" id="RYB02721.1"/>
    </source>
</evidence>
<evidence type="ECO:0000256" key="2">
    <source>
        <dbReference type="ARBA" id="ARBA00029447"/>
    </source>
</evidence>
<evidence type="ECO:0000259" key="6">
    <source>
        <dbReference type="PROSITE" id="PS50885"/>
    </source>
</evidence>